<protein>
    <submittedName>
        <fullName evidence="3 5">Uncharacterized protein</fullName>
    </submittedName>
</protein>
<evidence type="ECO:0000256" key="2">
    <source>
        <dbReference type="SAM" id="Phobius"/>
    </source>
</evidence>
<dbReference type="Proteomes" id="UP000504636">
    <property type="component" value="Unplaced"/>
</dbReference>
<keyword evidence="4" id="KW-1185">Reference proteome</keyword>
<gene>
    <name evidence="3 5" type="ORF">BDZ99DRAFT_470164</name>
</gene>
<dbReference type="RefSeq" id="XP_033584076.1">
    <property type="nucleotide sequence ID" value="XM_033721615.1"/>
</dbReference>
<feature type="compositionally biased region" description="Pro residues" evidence="1">
    <location>
        <begin position="48"/>
        <end position="77"/>
    </location>
</feature>
<sequence length="144" mass="15516">MPLLKRKAKDKPQKPPKPTKETRLELDLRNGRVILTRTPVAVPVPAASVPPPPPPNPTPTLTSPPLPDRGLPPPPYLPQNEEPNPTQPDLALVPVEEANDWLSLGYRMLPAVQAVGTGLVAVAGVIGVWMEMEKERRKGATGGK</sequence>
<dbReference type="GeneID" id="54462508"/>
<evidence type="ECO:0000313" key="4">
    <source>
        <dbReference type="Proteomes" id="UP000504636"/>
    </source>
</evidence>
<evidence type="ECO:0000313" key="3">
    <source>
        <dbReference type="EMBL" id="KAF2817112.1"/>
    </source>
</evidence>
<feature type="compositionally biased region" description="Low complexity" evidence="1">
    <location>
        <begin position="38"/>
        <end position="47"/>
    </location>
</feature>
<proteinExistence type="predicted"/>
<evidence type="ECO:0000313" key="5">
    <source>
        <dbReference type="RefSeq" id="XP_033584076.1"/>
    </source>
</evidence>
<feature type="region of interest" description="Disordered" evidence="1">
    <location>
        <begin position="1"/>
        <end position="89"/>
    </location>
</feature>
<reference evidence="5" key="3">
    <citation type="submission" date="2025-04" db="UniProtKB">
        <authorList>
            <consortium name="RefSeq"/>
        </authorList>
    </citation>
    <scope>IDENTIFICATION</scope>
    <source>
        <strain evidence="5">CBS 304.34</strain>
    </source>
</reference>
<keyword evidence="2" id="KW-0472">Membrane</keyword>
<reference evidence="3 5" key="1">
    <citation type="journal article" date="2020" name="Stud. Mycol.">
        <title>101 Dothideomycetes genomes: a test case for predicting lifestyles and emergence of pathogens.</title>
        <authorList>
            <person name="Haridas S."/>
            <person name="Albert R."/>
            <person name="Binder M."/>
            <person name="Bloem J."/>
            <person name="Labutti K."/>
            <person name="Salamov A."/>
            <person name="Andreopoulos B."/>
            <person name="Baker S."/>
            <person name="Barry K."/>
            <person name="Bills G."/>
            <person name="Bluhm B."/>
            <person name="Cannon C."/>
            <person name="Castanera R."/>
            <person name="Culley D."/>
            <person name="Daum C."/>
            <person name="Ezra D."/>
            <person name="Gonzalez J."/>
            <person name="Henrissat B."/>
            <person name="Kuo A."/>
            <person name="Liang C."/>
            <person name="Lipzen A."/>
            <person name="Lutzoni F."/>
            <person name="Magnuson J."/>
            <person name="Mondo S."/>
            <person name="Nolan M."/>
            <person name="Ohm R."/>
            <person name="Pangilinan J."/>
            <person name="Park H.-J."/>
            <person name="Ramirez L."/>
            <person name="Alfaro M."/>
            <person name="Sun H."/>
            <person name="Tritt A."/>
            <person name="Yoshinaga Y."/>
            <person name="Zwiers L.-H."/>
            <person name="Turgeon B."/>
            <person name="Goodwin S."/>
            <person name="Spatafora J."/>
            <person name="Crous P."/>
            <person name="Grigoriev I."/>
        </authorList>
    </citation>
    <scope>NUCLEOTIDE SEQUENCE</scope>
    <source>
        <strain evidence="3 5">CBS 304.34</strain>
    </source>
</reference>
<keyword evidence="2" id="KW-1133">Transmembrane helix</keyword>
<dbReference type="AlphaFoldDB" id="A0A6A6Z7M8"/>
<name>A0A6A6Z7M8_9PEZI</name>
<feature type="compositionally biased region" description="Basic and acidic residues" evidence="1">
    <location>
        <begin position="10"/>
        <end position="30"/>
    </location>
</feature>
<accession>A0A6A6Z7M8</accession>
<organism evidence="3">
    <name type="scientific">Mytilinidion resinicola</name>
    <dbReference type="NCBI Taxonomy" id="574789"/>
    <lineage>
        <taxon>Eukaryota</taxon>
        <taxon>Fungi</taxon>
        <taxon>Dikarya</taxon>
        <taxon>Ascomycota</taxon>
        <taxon>Pezizomycotina</taxon>
        <taxon>Dothideomycetes</taxon>
        <taxon>Pleosporomycetidae</taxon>
        <taxon>Mytilinidiales</taxon>
        <taxon>Mytilinidiaceae</taxon>
        <taxon>Mytilinidion</taxon>
    </lineage>
</organism>
<feature type="transmembrane region" description="Helical" evidence="2">
    <location>
        <begin position="111"/>
        <end position="130"/>
    </location>
</feature>
<keyword evidence="2" id="KW-0812">Transmembrane</keyword>
<dbReference type="EMBL" id="MU003692">
    <property type="protein sequence ID" value="KAF2817112.1"/>
    <property type="molecule type" value="Genomic_DNA"/>
</dbReference>
<evidence type="ECO:0000256" key="1">
    <source>
        <dbReference type="SAM" id="MobiDB-lite"/>
    </source>
</evidence>
<reference evidence="5" key="2">
    <citation type="submission" date="2020-04" db="EMBL/GenBank/DDBJ databases">
        <authorList>
            <consortium name="NCBI Genome Project"/>
        </authorList>
    </citation>
    <scope>NUCLEOTIDE SEQUENCE</scope>
    <source>
        <strain evidence="5">CBS 304.34</strain>
    </source>
</reference>